<feature type="compositionally biased region" description="Polar residues" evidence="1">
    <location>
        <begin position="386"/>
        <end position="398"/>
    </location>
</feature>
<feature type="compositionally biased region" description="Low complexity" evidence="1">
    <location>
        <begin position="354"/>
        <end position="373"/>
    </location>
</feature>
<dbReference type="EMBL" id="ML993623">
    <property type="protein sequence ID" value="KAF2160798.1"/>
    <property type="molecule type" value="Genomic_DNA"/>
</dbReference>
<feature type="region of interest" description="Disordered" evidence="1">
    <location>
        <begin position="259"/>
        <end position="323"/>
    </location>
</feature>
<feature type="compositionally biased region" description="Low complexity" evidence="1">
    <location>
        <begin position="646"/>
        <end position="666"/>
    </location>
</feature>
<feature type="compositionally biased region" description="Low complexity" evidence="1">
    <location>
        <begin position="259"/>
        <end position="270"/>
    </location>
</feature>
<dbReference type="Proteomes" id="UP000799537">
    <property type="component" value="Unassembled WGS sequence"/>
</dbReference>
<dbReference type="GeneID" id="54562410"/>
<accession>A0A6A6C3D2</accession>
<evidence type="ECO:0000313" key="4">
    <source>
        <dbReference type="Proteomes" id="UP000799537"/>
    </source>
</evidence>
<feature type="region of interest" description="Disordered" evidence="1">
    <location>
        <begin position="630"/>
        <end position="697"/>
    </location>
</feature>
<dbReference type="GO" id="GO:0005634">
    <property type="term" value="C:nucleus"/>
    <property type="evidence" value="ECO:0007669"/>
    <property type="project" value="TreeGrafter"/>
</dbReference>
<feature type="domain" description="DUF7082" evidence="2">
    <location>
        <begin position="443"/>
        <end position="596"/>
    </location>
</feature>
<evidence type="ECO:0000259" key="2">
    <source>
        <dbReference type="Pfam" id="PF23305"/>
    </source>
</evidence>
<evidence type="ECO:0000256" key="1">
    <source>
        <dbReference type="SAM" id="MobiDB-lite"/>
    </source>
</evidence>
<evidence type="ECO:0000313" key="3">
    <source>
        <dbReference type="EMBL" id="KAF2160798.1"/>
    </source>
</evidence>
<name>A0A6A6C3D2_ZASCE</name>
<dbReference type="InterPro" id="IPR055509">
    <property type="entry name" value="DUF7082"/>
</dbReference>
<sequence>MVACVQRRDSKNNFAVVDEESGIPTSLVENYRDANESGPLAQSDPRSYLLSMSEYDKSQAYDVYDYQAATRPDQGHHHAYAGYAGHPAFAGDYVATQAQVPSGLPQSSTTLGLVPSAQQYGTHDPTYYGQQMPSYPAYLDAAPRPVPAINSYTPQQGQQGTKVTVYFQSVYDFDAPQVTPVIMFGHKRCQSTLTKSPLTHAFQYALSADAPSLTSTNSPSPTVSLQLALDDGTINWESPSMDVGVFTYLPEQPTYYQLDSPQMPSQQLQQPRKRKLSVEASPRRSPTKKQSMHNLGQHANPMASPSQFRRPSMPNIPDMYQQNRRFSGQGDYQQQSYGAALSRMPSSQYYGHHPQSTPLQASSSQSPSWSYPQGMPQHHGLRSPSAAMSTASKSSQILPSPAAGNPPLIRTSTMQQSPTTPGAPMPPAPAAFNPYAVYPSNTKALLKIDGDLNTMADKWTSAEWEAKRRLVQFRRSQAGSVITATFEPVTLEDRIPNSICVSCIWWEEKQECYVTSVDTISLLESLVAVRFTVEEKNRIRRNLEGFRPATVSKTKQDSEEFFKLIMGFPNPKPRNIEKDVKVFPWRILATALKKIIGKYASHPCIAYAHAQSSSASYSSTAGVLHTPNMSSYAASRPSDANIEQRPAASPRSTSSSAASHGHAYAPPAMPHNVYSPHAAGAQGLGVGPPAGPSDLRLSVPTSAGAQATSWHQPAAHYSSDLAAGGRGWDFGGYLSAAPATGLPGTTHSYPYQQRIPSLTGPAAMPSEARFVPLHDYESQSQPTSTS</sequence>
<dbReference type="AlphaFoldDB" id="A0A6A6C3D2"/>
<dbReference type="OrthoDB" id="1751210at2759"/>
<gene>
    <name evidence="3" type="ORF">M409DRAFT_28679</name>
</gene>
<reference evidence="3" key="1">
    <citation type="journal article" date="2020" name="Stud. Mycol.">
        <title>101 Dothideomycetes genomes: a test case for predicting lifestyles and emergence of pathogens.</title>
        <authorList>
            <person name="Haridas S."/>
            <person name="Albert R."/>
            <person name="Binder M."/>
            <person name="Bloem J."/>
            <person name="Labutti K."/>
            <person name="Salamov A."/>
            <person name="Andreopoulos B."/>
            <person name="Baker S."/>
            <person name="Barry K."/>
            <person name="Bills G."/>
            <person name="Bluhm B."/>
            <person name="Cannon C."/>
            <person name="Castanera R."/>
            <person name="Culley D."/>
            <person name="Daum C."/>
            <person name="Ezra D."/>
            <person name="Gonzalez J."/>
            <person name="Henrissat B."/>
            <person name="Kuo A."/>
            <person name="Liang C."/>
            <person name="Lipzen A."/>
            <person name="Lutzoni F."/>
            <person name="Magnuson J."/>
            <person name="Mondo S."/>
            <person name="Nolan M."/>
            <person name="Ohm R."/>
            <person name="Pangilinan J."/>
            <person name="Park H.-J."/>
            <person name="Ramirez L."/>
            <person name="Alfaro M."/>
            <person name="Sun H."/>
            <person name="Tritt A."/>
            <person name="Yoshinaga Y."/>
            <person name="Zwiers L.-H."/>
            <person name="Turgeon B."/>
            <person name="Goodwin S."/>
            <person name="Spatafora J."/>
            <person name="Crous P."/>
            <person name="Grigoriev I."/>
        </authorList>
    </citation>
    <scope>NUCLEOTIDE SEQUENCE</scope>
    <source>
        <strain evidence="3">ATCC 36951</strain>
    </source>
</reference>
<protein>
    <recommendedName>
        <fullName evidence="2">DUF7082 domain-containing protein</fullName>
    </recommendedName>
</protein>
<feature type="region of interest" description="Disordered" evidence="1">
    <location>
        <begin position="345"/>
        <end position="423"/>
    </location>
</feature>
<dbReference type="Pfam" id="PF23305">
    <property type="entry name" value="DUF7082"/>
    <property type="match status" value="1"/>
</dbReference>
<dbReference type="PANTHER" id="PTHR39463:SF1">
    <property type="entry name" value="MEDUSA"/>
    <property type="match status" value="1"/>
</dbReference>
<keyword evidence="4" id="KW-1185">Reference proteome</keyword>
<proteinExistence type="predicted"/>
<dbReference type="RefSeq" id="XP_033661687.1">
    <property type="nucleotide sequence ID" value="XM_033809138.1"/>
</dbReference>
<organism evidence="3 4">
    <name type="scientific">Zasmidium cellare ATCC 36951</name>
    <dbReference type="NCBI Taxonomy" id="1080233"/>
    <lineage>
        <taxon>Eukaryota</taxon>
        <taxon>Fungi</taxon>
        <taxon>Dikarya</taxon>
        <taxon>Ascomycota</taxon>
        <taxon>Pezizomycotina</taxon>
        <taxon>Dothideomycetes</taxon>
        <taxon>Dothideomycetidae</taxon>
        <taxon>Mycosphaerellales</taxon>
        <taxon>Mycosphaerellaceae</taxon>
        <taxon>Zasmidium</taxon>
    </lineage>
</organism>
<dbReference type="PANTHER" id="PTHR39463">
    <property type="entry name" value="MEDUSA"/>
    <property type="match status" value="1"/>
</dbReference>